<evidence type="ECO:0000313" key="2">
    <source>
        <dbReference type="Proteomes" id="UP000790709"/>
    </source>
</evidence>
<protein>
    <submittedName>
        <fullName evidence="1">WD40 repeat-like protein</fullName>
    </submittedName>
</protein>
<gene>
    <name evidence="1" type="ORF">BV22DRAFT_1135337</name>
</gene>
<comment type="caution">
    <text evidence="1">The sequence shown here is derived from an EMBL/GenBank/DDBJ whole genome shotgun (WGS) entry which is preliminary data.</text>
</comment>
<proteinExistence type="predicted"/>
<evidence type="ECO:0000313" key="1">
    <source>
        <dbReference type="EMBL" id="KAH7917530.1"/>
    </source>
</evidence>
<reference evidence="1" key="1">
    <citation type="journal article" date="2021" name="New Phytol.">
        <title>Evolutionary innovations through gain and loss of genes in the ectomycorrhizal Boletales.</title>
        <authorList>
            <person name="Wu G."/>
            <person name="Miyauchi S."/>
            <person name="Morin E."/>
            <person name="Kuo A."/>
            <person name="Drula E."/>
            <person name="Varga T."/>
            <person name="Kohler A."/>
            <person name="Feng B."/>
            <person name="Cao Y."/>
            <person name="Lipzen A."/>
            <person name="Daum C."/>
            <person name="Hundley H."/>
            <person name="Pangilinan J."/>
            <person name="Johnson J."/>
            <person name="Barry K."/>
            <person name="LaButti K."/>
            <person name="Ng V."/>
            <person name="Ahrendt S."/>
            <person name="Min B."/>
            <person name="Choi I.G."/>
            <person name="Park H."/>
            <person name="Plett J.M."/>
            <person name="Magnuson J."/>
            <person name="Spatafora J.W."/>
            <person name="Nagy L.G."/>
            <person name="Henrissat B."/>
            <person name="Grigoriev I.V."/>
            <person name="Yang Z.L."/>
            <person name="Xu J."/>
            <person name="Martin F.M."/>
        </authorList>
    </citation>
    <scope>NUCLEOTIDE SEQUENCE</scope>
    <source>
        <strain evidence="1">KUC20120723A-06</strain>
    </source>
</reference>
<name>A0ACB8AVX6_9AGAM</name>
<sequence length="385" mass="43774">MPEIIPPRLLWTFKGHTRLLNSLAFSEDCHLLASGADDGHVFIWSVISGERLEDLSTKEGPVTVLRWFCDNQMPDARFIVVGTASGTIQLWKRQTARFTESDTEIQDIAVQEVSKLLAVASRGRVSLLKVDTRAAFPFKRILSDPLVPLPPKKALARAVHFYNSGKFLMVGFLDSKEIVAWEVSSWKELWRWKLSTRIGDTAWSPETNLLLVWNLVDGIDTYHIGEHPVWVHKFPVRIKRNVVKQVELGRHGQMAISGSDSSEIFLWNVQTGAQEHILIHGSESDLVQIITYHSPQDNWHYIASASSNACDNRPVMKVWALHPERRRTSPEPQKQGQPASKPHPHQTLPSPGKHCRWILWFPIVLVSVIIVLASFYLHARIKRPI</sequence>
<dbReference type="EMBL" id="MU267027">
    <property type="protein sequence ID" value="KAH7917530.1"/>
    <property type="molecule type" value="Genomic_DNA"/>
</dbReference>
<accession>A0ACB8AVX6</accession>
<keyword evidence="2" id="KW-1185">Reference proteome</keyword>
<dbReference type="Proteomes" id="UP000790709">
    <property type="component" value="Unassembled WGS sequence"/>
</dbReference>
<organism evidence="1 2">
    <name type="scientific">Leucogyrophana mollusca</name>
    <dbReference type="NCBI Taxonomy" id="85980"/>
    <lineage>
        <taxon>Eukaryota</taxon>
        <taxon>Fungi</taxon>
        <taxon>Dikarya</taxon>
        <taxon>Basidiomycota</taxon>
        <taxon>Agaricomycotina</taxon>
        <taxon>Agaricomycetes</taxon>
        <taxon>Agaricomycetidae</taxon>
        <taxon>Boletales</taxon>
        <taxon>Boletales incertae sedis</taxon>
        <taxon>Leucogyrophana</taxon>
    </lineage>
</organism>